<evidence type="ECO:0000313" key="2">
    <source>
        <dbReference type="Proteomes" id="UP000821845"/>
    </source>
</evidence>
<evidence type="ECO:0000313" key="1">
    <source>
        <dbReference type="EMBL" id="KAH6932344.1"/>
    </source>
</evidence>
<keyword evidence="2" id="KW-1185">Reference proteome</keyword>
<protein>
    <submittedName>
        <fullName evidence="1">Uncharacterized protein</fullName>
    </submittedName>
</protein>
<dbReference type="Proteomes" id="UP000821845">
    <property type="component" value="Chromosome 4"/>
</dbReference>
<gene>
    <name evidence="1" type="ORF">HPB50_004867</name>
</gene>
<proteinExistence type="predicted"/>
<reference evidence="1" key="1">
    <citation type="submission" date="2020-05" db="EMBL/GenBank/DDBJ databases">
        <title>Large-scale comparative analyses of tick genomes elucidate their genetic diversity and vector capacities.</title>
        <authorList>
            <person name="Jia N."/>
            <person name="Wang J."/>
            <person name="Shi W."/>
            <person name="Du L."/>
            <person name="Sun Y."/>
            <person name="Zhan W."/>
            <person name="Jiang J."/>
            <person name="Wang Q."/>
            <person name="Zhang B."/>
            <person name="Ji P."/>
            <person name="Sakyi L.B."/>
            <person name="Cui X."/>
            <person name="Yuan T."/>
            <person name="Jiang B."/>
            <person name="Yang W."/>
            <person name="Lam T.T.-Y."/>
            <person name="Chang Q."/>
            <person name="Ding S."/>
            <person name="Wang X."/>
            <person name="Zhu J."/>
            <person name="Ruan X."/>
            <person name="Zhao L."/>
            <person name="Wei J."/>
            <person name="Que T."/>
            <person name="Du C."/>
            <person name="Cheng J."/>
            <person name="Dai P."/>
            <person name="Han X."/>
            <person name="Huang E."/>
            <person name="Gao Y."/>
            <person name="Liu J."/>
            <person name="Shao H."/>
            <person name="Ye R."/>
            <person name="Li L."/>
            <person name="Wei W."/>
            <person name="Wang X."/>
            <person name="Wang C."/>
            <person name="Yang T."/>
            <person name="Huo Q."/>
            <person name="Li W."/>
            <person name="Guo W."/>
            <person name="Chen H."/>
            <person name="Zhou L."/>
            <person name="Ni X."/>
            <person name="Tian J."/>
            <person name="Zhou Y."/>
            <person name="Sheng Y."/>
            <person name="Liu T."/>
            <person name="Pan Y."/>
            <person name="Xia L."/>
            <person name="Li J."/>
            <person name="Zhao F."/>
            <person name="Cao W."/>
        </authorList>
    </citation>
    <scope>NUCLEOTIDE SEQUENCE</scope>
    <source>
        <strain evidence="1">Hyas-2018</strain>
    </source>
</reference>
<accession>A0ACB7SEZ4</accession>
<organism evidence="1 2">
    <name type="scientific">Hyalomma asiaticum</name>
    <name type="common">Tick</name>
    <dbReference type="NCBI Taxonomy" id="266040"/>
    <lineage>
        <taxon>Eukaryota</taxon>
        <taxon>Metazoa</taxon>
        <taxon>Ecdysozoa</taxon>
        <taxon>Arthropoda</taxon>
        <taxon>Chelicerata</taxon>
        <taxon>Arachnida</taxon>
        <taxon>Acari</taxon>
        <taxon>Parasitiformes</taxon>
        <taxon>Ixodida</taxon>
        <taxon>Ixodoidea</taxon>
        <taxon>Ixodidae</taxon>
        <taxon>Hyalomminae</taxon>
        <taxon>Hyalomma</taxon>
    </lineage>
</organism>
<sequence>MATKEDSDAFANADVSNEHAAVNSSVAASAEDKSVTEDGTVNSPAATSPDDETSDKSDDSSDDAPSDYEFDMYDDTDDDESVNSPVAGPSGTSNVSPAKKAKLSEMKPGSHPTTKPAAGPDNGASDTTDRGDEGATNKCGTISFENGEKASPLCATRIQRDIKELFSEAPPGVHIAPLEHNVAKMHALVLGPADTPYEGGFFHFFVEFPVQYPVMPPSVQIMNTDGGRVTFHPYLHASGVVCLSLLRASGKASWTPAHSLMSVLLSIQAMLSDRSCLSELLSLPGDYDGYRHIVQHETIRVAVCDAIEACLDGSSLCPPLLREVMLKTFVAYYDRYLRAVMAAMGPNRPRPKLDLCGLPKSTIYFVLHRRLQNLKRRVEESLKATDKGKE</sequence>
<name>A0ACB7SEZ4_HYAAI</name>
<comment type="caution">
    <text evidence="1">The sequence shown here is derived from an EMBL/GenBank/DDBJ whole genome shotgun (WGS) entry which is preliminary data.</text>
</comment>
<dbReference type="EMBL" id="CM023484">
    <property type="protein sequence ID" value="KAH6932344.1"/>
    <property type="molecule type" value="Genomic_DNA"/>
</dbReference>